<protein>
    <submittedName>
        <fullName evidence="3">T9SS type A sorting domain-containing protein</fullName>
    </submittedName>
</protein>
<dbReference type="AlphaFoldDB" id="A0A9X1UZ93"/>
<dbReference type="InterPro" id="IPR026444">
    <property type="entry name" value="Secre_tail"/>
</dbReference>
<feature type="signal peptide" evidence="2">
    <location>
        <begin position="1"/>
        <end position="18"/>
    </location>
</feature>
<accession>A0A9X1UZ93</accession>
<organism evidence="3 4">
    <name type="scientific">Christiangramia crocea</name>
    <dbReference type="NCBI Taxonomy" id="2904124"/>
    <lineage>
        <taxon>Bacteria</taxon>
        <taxon>Pseudomonadati</taxon>
        <taxon>Bacteroidota</taxon>
        <taxon>Flavobacteriia</taxon>
        <taxon>Flavobacteriales</taxon>
        <taxon>Flavobacteriaceae</taxon>
        <taxon>Christiangramia</taxon>
    </lineage>
</organism>
<dbReference type="Proteomes" id="UP001139344">
    <property type="component" value="Unassembled WGS sequence"/>
</dbReference>
<reference evidence="3" key="1">
    <citation type="submission" date="2021-12" db="EMBL/GenBank/DDBJ databases">
        <title>Description of Gramella crocea sp. nov., a new bacterium isolated from activated sludge.</title>
        <authorList>
            <person name="Zhang X."/>
        </authorList>
    </citation>
    <scope>NUCLEOTIDE SEQUENCE</scope>
    <source>
        <strain evidence="3">YB25</strain>
    </source>
</reference>
<dbReference type="EMBL" id="JAJSON010000022">
    <property type="protein sequence ID" value="MCG9972043.1"/>
    <property type="molecule type" value="Genomic_DNA"/>
</dbReference>
<evidence type="ECO:0000313" key="4">
    <source>
        <dbReference type="Proteomes" id="UP001139344"/>
    </source>
</evidence>
<evidence type="ECO:0000313" key="3">
    <source>
        <dbReference type="EMBL" id="MCG9972043.1"/>
    </source>
</evidence>
<keyword evidence="1 2" id="KW-0732">Signal</keyword>
<keyword evidence="4" id="KW-1185">Reference proteome</keyword>
<dbReference type="NCBIfam" id="TIGR04183">
    <property type="entry name" value="Por_Secre_tail"/>
    <property type="match status" value="1"/>
</dbReference>
<evidence type="ECO:0000256" key="2">
    <source>
        <dbReference type="SAM" id="SignalP"/>
    </source>
</evidence>
<dbReference type="RefSeq" id="WP_240098866.1">
    <property type="nucleotide sequence ID" value="NZ_JAJSON010000022.1"/>
</dbReference>
<feature type="chain" id="PRO_5040793861" evidence="2">
    <location>
        <begin position="19"/>
        <end position="582"/>
    </location>
</feature>
<comment type="caution">
    <text evidence="3">The sequence shown here is derived from an EMBL/GenBank/DDBJ whole genome shotgun (WGS) entry which is preliminary data.</text>
</comment>
<evidence type="ECO:0000256" key="1">
    <source>
        <dbReference type="ARBA" id="ARBA00022729"/>
    </source>
</evidence>
<sequence length="582" mass="65318">MKLPLLFSMIFSASGLYAQLYIVPSSKSDSYIYAKDRLVFVQNEIHLTENNKKETSPSIYLRKEAQLLQGAKNTNQNNGSGKISIFQKGTSNAYDYNYWGLPVMVSGNINQINDIIYEPLSNTGSRNAKLISALDGNSDPLSISNRWIYSFSGSNYSNWLYAGDHFDLEPGEGFTMKGVNGTNLNEIEGQAINTGSAQIYDFRGLPNDGRIELAVRKDQILLVGNPYPSALNLDKFLTENTSSTGIAYFWDSKKDGNSHYLSDYEGGYGTYSPGAGIYVPAIFRKYPDGTETGTSGQMYPRKISPVAQGFMIIGKSDGKISFQNSQRVFQKENPSISQFKSPEAVMPSLRLNIEIDSTYIRQLVLALREDATPDEDHAMDARKIDTAPSDVCWSLSGEPYTINVRPKADEELIPLKILLDKETVLKFSIGELNNFNPDRLFIYDSKDDLYFGIKTGYLKMSLPKGDYAQRFFLSYIEKLPVSRSDPESPEGFKPKPPNILLNTIDIFQNNKEDQLEVKVLYDSGISNFRLYDLNGKMIFSQNFKGVQKEFKHPTGNLGNAVYIVKVNTTDKRELTKKIGIKN</sequence>
<gene>
    <name evidence="3" type="ORF">LU635_10390</name>
</gene>
<proteinExistence type="predicted"/>
<name>A0A9X1UZ93_9FLAO</name>